<dbReference type="InterPro" id="IPR016098">
    <property type="entry name" value="CAP/MinC_C"/>
</dbReference>
<feature type="compositionally biased region" description="Low complexity" evidence="3">
    <location>
        <begin position="236"/>
        <end position="259"/>
    </location>
</feature>
<dbReference type="EMBL" id="CM008964">
    <property type="protein sequence ID" value="PNW85778.1"/>
    <property type="molecule type" value="Genomic_DNA"/>
</dbReference>
<feature type="domain" description="C-CAP/cofactor C-like" evidence="4">
    <location>
        <begin position="27"/>
        <end position="198"/>
    </location>
</feature>
<feature type="region of interest" description="Disordered" evidence="3">
    <location>
        <begin position="1"/>
        <end position="52"/>
    </location>
</feature>
<feature type="compositionally biased region" description="Basic and acidic residues" evidence="3">
    <location>
        <begin position="1"/>
        <end position="12"/>
    </location>
</feature>
<comment type="similarity">
    <text evidence="1">Belongs to the TBCC family.</text>
</comment>
<dbReference type="AlphaFoldDB" id="A0A2K3DZ21"/>
<dbReference type="GO" id="GO:0005929">
    <property type="term" value="C:cilium"/>
    <property type="evidence" value="ECO:0000318"/>
    <property type="project" value="GO_Central"/>
</dbReference>
<keyword evidence="6" id="KW-1185">Reference proteome</keyword>
<evidence type="ECO:0000259" key="4">
    <source>
        <dbReference type="PROSITE" id="PS51329"/>
    </source>
</evidence>
<dbReference type="KEGG" id="cre:CHLRE_03g205750v5"/>
<dbReference type="InterPro" id="IPR039093">
    <property type="entry name" value="XRP2"/>
</dbReference>
<feature type="region of interest" description="Disordered" evidence="3">
    <location>
        <begin position="223"/>
        <end position="270"/>
    </location>
</feature>
<dbReference type="PANTHER" id="PTHR15440">
    <property type="entry name" value="XRP2 PROTEIN"/>
    <property type="match status" value="1"/>
</dbReference>
<evidence type="ECO:0000256" key="2">
    <source>
        <dbReference type="ARBA" id="ARBA00022741"/>
    </source>
</evidence>
<dbReference type="PROSITE" id="PS51329">
    <property type="entry name" value="C_CAP_COFACTOR_C"/>
    <property type="match status" value="1"/>
</dbReference>
<keyword evidence="2" id="KW-0547">Nucleotide-binding</keyword>
<accession>A0A2K3DZ21</accession>
<dbReference type="GO" id="GO:0006892">
    <property type="term" value="P:post-Golgi vesicle-mediated transport"/>
    <property type="evidence" value="ECO:0000318"/>
    <property type="project" value="GO_Central"/>
</dbReference>
<dbReference type="InParanoid" id="A0A2K3DZ21"/>
<dbReference type="InterPro" id="IPR012945">
    <property type="entry name" value="Tubulin-bd_cofactor_C_dom"/>
</dbReference>
<dbReference type="STRING" id="3055.A0A2K3DZ21"/>
<sequence>MGCLQSKEDRASKYAVSGGADDVAKSPTKAAGGSTAAAASKPTGGIANLPRPKLDPKDFRFVELKGEAKVKPPGSINGQAFTIDNCHDCDLYVVDACGQVTIDDCKNCRIFVGPTDGAVFIRNSSNCTLVAVCRQLRTRDCNNCRLALYCRTRPIVESSSNMQFTCFDMSYPQLADHMKHSKLSAFHNFWWHIYDFTPKDGNWDLLPAGSTAASLLQPIPQEPADVLAGKPPAPAAAPEGGEQQQPEPAPASEPAAAPAPSGPSPVLLTCGGRAGRPAGSYMFAMFEGGKQDAAMQLARAAAEQGWLLHTNEAKLNGEAAGQLVAEAGWAKSAAKALSAAGTAAVGLELVVPEAEAESFKKRLAEAGGLVSASEGPGKAFRTMGVDG</sequence>
<dbReference type="GO" id="GO:0005096">
    <property type="term" value="F:GTPase activator activity"/>
    <property type="evidence" value="ECO:0000318"/>
    <property type="project" value="GO_Central"/>
</dbReference>
<dbReference type="GO" id="GO:0000166">
    <property type="term" value="F:nucleotide binding"/>
    <property type="evidence" value="ECO:0007669"/>
    <property type="project" value="UniProtKB-KW"/>
</dbReference>
<dbReference type="Gene3D" id="2.160.20.70">
    <property type="match status" value="1"/>
</dbReference>
<evidence type="ECO:0000313" key="5">
    <source>
        <dbReference type="EMBL" id="PNW85778.1"/>
    </source>
</evidence>
<organism evidence="5 6">
    <name type="scientific">Chlamydomonas reinhardtii</name>
    <name type="common">Chlamydomonas smithii</name>
    <dbReference type="NCBI Taxonomy" id="3055"/>
    <lineage>
        <taxon>Eukaryota</taxon>
        <taxon>Viridiplantae</taxon>
        <taxon>Chlorophyta</taxon>
        <taxon>core chlorophytes</taxon>
        <taxon>Chlorophyceae</taxon>
        <taxon>CS clade</taxon>
        <taxon>Chlamydomonadales</taxon>
        <taxon>Chlamydomonadaceae</taxon>
        <taxon>Chlamydomonas</taxon>
    </lineage>
</organism>
<protein>
    <recommendedName>
        <fullName evidence="4">C-CAP/cofactor C-like domain-containing protein</fullName>
    </recommendedName>
</protein>
<dbReference type="InterPro" id="IPR006599">
    <property type="entry name" value="CARP_motif"/>
</dbReference>
<dbReference type="Gramene" id="PNW85778">
    <property type="protein sequence ID" value="PNW85778"/>
    <property type="gene ID" value="CHLRE_03g205750v5"/>
</dbReference>
<evidence type="ECO:0000313" key="6">
    <source>
        <dbReference type="Proteomes" id="UP000006906"/>
    </source>
</evidence>
<dbReference type="ExpressionAtlas" id="A0A2K3DZ21">
    <property type="expression patterns" value="baseline and differential"/>
</dbReference>
<dbReference type="GO" id="GO:1990075">
    <property type="term" value="C:periciliary membrane compartment"/>
    <property type="evidence" value="ECO:0000318"/>
    <property type="project" value="GO_Central"/>
</dbReference>
<name>A0A2K3DZ21_CHLRE</name>
<gene>
    <name evidence="5" type="ORF">CHLRE_03g205750v5</name>
</gene>
<dbReference type="OrthoDB" id="194775at2759"/>
<dbReference type="InterPro" id="IPR017901">
    <property type="entry name" value="C-CAP_CF_C-like"/>
</dbReference>
<dbReference type="PANTHER" id="PTHR15440:SF0">
    <property type="entry name" value="PROTEIN XRP2"/>
    <property type="match status" value="1"/>
</dbReference>
<dbReference type="Pfam" id="PF07986">
    <property type="entry name" value="TBCC"/>
    <property type="match status" value="1"/>
</dbReference>
<dbReference type="Proteomes" id="UP000006906">
    <property type="component" value="Chromosome 3"/>
</dbReference>
<dbReference type="RefSeq" id="XP_042926475.1">
    <property type="nucleotide sequence ID" value="XM_043061491.1"/>
</dbReference>
<evidence type="ECO:0000256" key="1">
    <source>
        <dbReference type="ARBA" id="ARBA00008848"/>
    </source>
</evidence>
<evidence type="ECO:0000256" key="3">
    <source>
        <dbReference type="SAM" id="MobiDB-lite"/>
    </source>
</evidence>
<dbReference type="SMART" id="SM00673">
    <property type="entry name" value="CARP"/>
    <property type="match status" value="2"/>
</dbReference>
<proteinExistence type="inferred from homology"/>
<feature type="compositionally biased region" description="Low complexity" evidence="3">
    <location>
        <begin position="26"/>
        <end position="45"/>
    </location>
</feature>
<dbReference type="GeneID" id="5718853"/>
<reference evidence="5 6" key="1">
    <citation type="journal article" date="2007" name="Science">
        <title>The Chlamydomonas genome reveals the evolution of key animal and plant functions.</title>
        <authorList>
            <person name="Merchant S.S."/>
            <person name="Prochnik S.E."/>
            <person name="Vallon O."/>
            <person name="Harris E.H."/>
            <person name="Karpowicz S.J."/>
            <person name="Witman G.B."/>
            <person name="Terry A."/>
            <person name="Salamov A."/>
            <person name="Fritz-Laylin L.K."/>
            <person name="Marechal-Drouard L."/>
            <person name="Marshall W.F."/>
            <person name="Qu L.H."/>
            <person name="Nelson D.R."/>
            <person name="Sanderfoot A.A."/>
            <person name="Spalding M.H."/>
            <person name="Kapitonov V.V."/>
            <person name="Ren Q."/>
            <person name="Ferris P."/>
            <person name="Lindquist E."/>
            <person name="Shapiro H."/>
            <person name="Lucas S.M."/>
            <person name="Grimwood J."/>
            <person name="Schmutz J."/>
            <person name="Cardol P."/>
            <person name="Cerutti H."/>
            <person name="Chanfreau G."/>
            <person name="Chen C.L."/>
            <person name="Cognat V."/>
            <person name="Croft M.T."/>
            <person name="Dent R."/>
            <person name="Dutcher S."/>
            <person name="Fernandez E."/>
            <person name="Fukuzawa H."/>
            <person name="Gonzalez-Ballester D."/>
            <person name="Gonzalez-Halphen D."/>
            <person name="Hallmann A."/>
            <person name="Hanikenne M."/>
            <person name="Hippler M."/>
            <person name="Inwood W."/>
            <person name="Jabbari K."/>
            <person name="Kalanon M."/>
            <person name="Kuras R."/>
            <person name="Lefebvre P.A."/>
            <person name="Lemaire S.D."/>
            <person name="Lobanov A.V."/>
            <person name="Lohr M."/>
            <person name="Manuell A."/>
            <person name="Meier I."/>
            <person name="Mets L."/>
            <person name="Mittag M."/>
            <person name="Mittelmeier T."/>
            <person name="Moroney J.V."/>
            <person name="Moseley J."/>
            <person name="Napoli C."/>
            <person name="Nedelcu A.M."/>
            <person name="Niyogi K."/>
            <person name="Novoselov S.V."/>
            <person name="Paulsen I.T."/>
            <person name="Pazour G."/>
            <person name="Purton S."/>
            <person name="Ral J.P."/>
            <person name="Riano-Pachon D.M."/>
            <person name="Riekhof W."/>
            <person name="Rymarquis L."/>
            <person name="Schroda M."/>
            <person name="Stern D."/>
            <person name="Umen J."/>
            <person name="Willows R."/>
            <person name="Wilson N."/>
            <person name="Zimmer S.L."/>
            <person name="Allmer J."/>
            <person name="Balk J."/>
            <person name="Bisova K."/>
            <person name="Chen C.J."/>
            <person name="Elias M."/>
            <person name="Gendler K."/>
            <person name="Hauser C."/>
            <person name="Lamb M.R."/>
            <person name="Ledford H."/>
            <person name="Long J.C."/>
            <person name="Minagawa J."/>
            <person name="Page M.D."/>
            <person name="Pan J."/>
            <person name="Pootakham W."/>
            <person name="Roje S."/>
            <person name="Rose A."/>
            <person name="Stahlberg E."/>
            <person name="Terauchi A.M."/>
            <person name="Yang P."/>
            <person name="Ball S."/>
            <person name="Bowler C."/>
            <person name="Dieckmann C.L."/>
            <person name="Gladyshev V.N."/>
            <person name="Green P."/>
            <person name="Jorgensen R."/>
            <person name="Mayfield S."/>
            <person name="Mueller-Roeber B."/>
            <person name="Rajamani S."/>
            <person name="Sayre R.T."/>
            <person name="Brokstein P."/>
            <person name="Dubchak I."/>
            <person name="Goodstein D."/>
            <person name="Hornick L."/>
            <person name="Huang Y.W."/>
            <person name="Jhaveri J."/>
            <person name="Luo Y."/>
            <person name="Martinez D."/>
            <person name="Ngau W.C."/>
            <person name="Otillar B."/>
            <person name="Poliakov A."/>
            <person name="Porter A."/>
            <person name="Szajkowski L."/>
            <person name="Werner G."/>
            <person name="Zhou K."/>
            <person name="Grigoriev I.V."/>
            <person name="Rokhsar D.S."/>
            <person name="Grossman A.R."/>
        </authorList>
    </citation>
    <scope>NUCLEOTIDE SEQUENCE [LARGE SCALE GENOMIC DNA]</scope>
    <source>
        <strain evidence="6">CC-503</strain>
    </source>
</reference>